<gene>
    <name evidence="1" type="ORF">LCGC14_3153730</name>
</gene>
<accession>A0A0F8VTC4</accession>
<organism evidence="1">
    <name type="scientific">marine sediment metagenome</name>
    <dbReference type="NCBI Taxonomy" id="412755"/>
    <lineage>
        <taxon>unclassified sequences</taxon>
        <taxon>metagenomes</taxon>
        <taxon>ecological metagenomes</taxon>
    </lineage>
</organism>
<name>A0A0F8VTC4_9ZZZZ</name>
<dbReference type="AlphaFoldDB" id="A0A0F8VTC4"/>
<dbReference type="EMBL" id="LAZR01069506">
    <property type="protein sequence ID" value="KKK47582.1"/>
    <property type="molecule type" value="Genomic_DNA"/>
</dbReference>
<protein>
    <submittedName>
        <fullName evidence="1">Uncharacterized protein</fullName>
    </submittedName>
</protein>
<comment type="caution">
    <text evidence="1">The sequence shown here is derived from an EMBL/GenBank/DDBJ whole genome shotgun (WGS) entry which is preliminary data.</text>
</comment>
<reference evidence="1" key="1">
    <citation type="journal article" date="2015" name="Nature">
        <title>Complex archaea that bridge the gap between prokaryotes and eukaryotes.</title>
        <authorList>
            <person name="Spang A."/>
            <person name="Saw J.H."/>
            <person name="Jorgensen S.L."/>
            <person name="Zaremba-Niedzwiedzka K."/>
            <person name="Martijn J."/>
            <person name="Lind A.E."/>
            <person name="van Eijk R."/>
            <person name="Schleper C."/>
            <person name="Guy L."/>
            <person name="Ettema T.J."/>
        </authorList>
    </citation>
    <scope>NUCLEOTIDE SEQUENCE</scope>
</reference>
<proteinExistence type="predicted"/>
<evidence type="ECO:0000313" key="1">
    <source>
        <dbReference type="EMBL" id="KKK47582.1"/>
    </source>
</evidence>
<sequence>MVIGNSNPHKGISKEDIAKYSDKELKNNLYETGTSIHQIQCFNTKDLIYFEWLCQEADKRGWTVFIDRKVRVDTPEE</sequence>